<keyword evidence="1" id="KW-0812">Transmembrane</keyword>
<protein>
    <recommendedName>
        <fullName evidence="4">LPXTG cell wall anchor domain-containing protein</fullName>
    </recommendedName>
</protein>
<sequence length="242" mass="27481">MNFKKYKDKKFIYSLIAITLFIIFIGGYVNVKAQENLEKKVTIVPKNGDETVGIFSDSDGLWYPGKTVSKQFVIKNDFNNEIEFNKISVKIQSVDMYVLNKIINSDEDLYKEFLKNLKVQLKDGENIIFDDTFESFNKNGVLLNYPMKIASKGQKEFSLSLHFEETAGNIFQNLRHLFNLSIQYELKDGGVVTDKITNLPKTGGFYNLITFVVVGLCISGIGFIILGYKETSLQKGGNNSEK</sequence>
<keyword evidence="1" id="KW-1133">Transmembrane helix</keyword>
<reference evidence="2 3" key="1">
    <citation type="journal article" date="2024" name="Int. J. Syst. Evol. Microbiol.">
        <title>Clostridium omnivorum sp. nov., isolated from anoxic soil under the treatment of reductive soil disinfestation.</title>
        <authorList>
            <person name="Ueki A."/>
            <person name="Tonouchi A."/>
            <person name="Kaku N."/>
            <person name="Honma S."/>
            <person name="Ueki K."/>
        </authorList>
    </citation>
    <scope>NUCLEOTIDE SEQUENCE [LARGE SCALE GENOMIC DNA]</scope>
    <source>
        <strain evidence="2 3">E14</strain>
    </source>
</reference>
<feature type="transmembrane region" description="Helical" evidence="1">
    <location>
        <begin position="12"/>
        <end position="31"/>
    </location>
</feature>
<feature type="transmembrane region" description="Helical" evidence="1">
    <location>
        <begin position="205"/>
        <end position="228"/>
    </location>
</feature>
<keyword evidence="3" id="KW-1185">Reference proteome</keyword>
<organism evidence="2 3">
    <name type="scientific">Clostridium omnivorum</name>
    <dbReference type="NCBI Taxonomy" id="1604902"/>
    <lineage>
        <taxon>Bacteria</taxon>
        <taxon>Bacillati</taxon>
        <taxon>Bacillota</taxon>
        <taxon>Clostridia</taxon>
        <taxon>Eubacteriales</taxon>
        <taxon>Clostridiaceae</taxon>
        <taxon>Clostridium</taxon>
    </lineage>
</organism>
<gene>
    <name evidence="2" type="ORF">bsdE14_19380</name>
</gene>
<evidence type="ECO:0000313" key="2">
    <source>
        <dbReference type="EMBL" id="GLC30528.1"/>
    </source>
</evidence>
<comment type="caution">
    <text evidence="2">The sequence shown here is derived from an EMBL/GenBank/DDBJ whole genome shotgun (WGS) entry which is preliminary data.</text>
</comment>
<evidence type="ECO:0008006" key="4">
    <source>
        <dbReference type="Google" id="ProtNLM"/>
    </source>
</evidence>
<dbReference type="EMBL" id="BRXR01000001">
    <property type="protein sequence ID" value="GLC30528.1"/>
    <property type="molecule type" value="Genomic_DNA"/>
</dbReference>
<evidence type="ECO:0000256" key="1">
    <source>
        <dbReference type="SAM" id="Phobius"/>
    </source>
</evidence>
<keyword evidence="1" id="KW-0472">Membrane</keyword>
<evidence type="ECO:0000313" key="3">
    <source>
        <dbReference type="Proteomes" id="UP001208567"/>
    </source>
</evidence>
<accession>A0ABQ5N5L7</accession>
<dbReference type="RefSeq" id="WP_264849795.1">
    <property type="nucleotide sequence ID" value="NZ_BRXR01000001.1"/>
</dbReference>
<dbReference type="Proteomes" id="UP001208567">
    <property type="component" value="Unassembled WGS sequence"/>
</dbReference>
<proteinExistence type="predicted"/>
<name>A0ABQ5N5L7_9CLOT</name>